<organism evidence="1 2">
    <name type="scientific">Limimaricola litoreus</name>
    <dbReference type="NCBI Taxonomy" id="2955316"/>
    <lineage>
        <taxon>Bacteria</taxon>
        <taxon>Pseudomonadati</taxon>
        <taxon>Pseudomonadota</taxon>
        <taxon>Alphaproteobacteria</taxon>
        <taxon>Rhodobacterales</taxon>
        <taxon>Paracoccaceae</taxon>
        <taxon>Limimaricola</taxon>
    </lineage>
</organism>
<proteinExistence type="predicted"/>
<reference evidence="1" key="1">
    <citation type="submission" date="2022-06" db="EMBL/GenBank/DDBJ databases">
        <title>Limimaricola sediminis sp. nov., isolated from an intertidal sediment.</title>
        <authorList>
            <person name="Shao X."/>
        </authorList>
    </citation>
    <scope>NUCLEOTIDE SEQUENCE</scope>
    <source>
        <strain evidence="1">ASW11-118</strain>
    </source>
</reference>
<accession>A0A9X2FRX1</accession>
<sequence length="117" mass="13521">MSRRLTSFLRRNRGPLALLLLAGAVAVWLAFRMVADFLYFHDPAHRDVELRGWMTPRYVVETYDLPPSLVSELLDLPAQGPRRRRMRRIAADLGLTLEELTDRVRAAAAEYRQARDD</sequence>
<comment type="caution">
    <text evidence="1">The sequence shown here is derived from an EMBL/GenBank/DDBJ whole genome shotgun (WGS) entry which is preliminary data.</text>
</comment>
<keyword evidence="2" id="KW-1185">Reference proteome</keyword>
<gene>
    <name evidence="1" type="ORF">NHG85_11245</name>
</gene>
<dbReference type="Proteomes" id="UP001139477">
    <property type="component" value="Unassembled WGS sequence"/>
</dbReference>
<name>A0A9X2FRX1_9RHOB</name>
<evidence type="ECO:0000313" key="2">
    <source>
        <dbReference type="Proteomes" id="UP001139477"/>
    </source>
</evidence>
<evidence type="ECO:0000313" key="1">
    <source>
        <dbReference type="EMBL" id="MCP1169090.1"/>
    </source>
</evidence>
<protein>
    <submittedName>
        <fullName evidence="1">Uncharacterized protein</fullName>
    </submittedName>
</protein>
<dbReference type="EMBL" id="JAMYXC010000170">
    <property type="protein sequence ID" value="MCP1169090.1"/>
    <property type="molecule type" value="Genomic_DNA"/>
</dbReference>
<dbReference type="AlphaFoldDB" id="A0A9X2FRX1"/>
<dbReference type="RefSeq" id="WP_253332428.1">
    <property type="nucleotide sequence ID" value="NZ_JAMYXC010000170.1"/>
</dbReference>